<feature type="domain" description="IclR-ED" evidence="5">
    <location>
        <begin position="82"/>
        <end position="264"/>
    </location>
</feature>
<dbReference type="PROSITE" id="PS51077">
    <property type="entry name" value="HTH_ICLR"/>
    <property type="match status" value="1"/>
</dbReference>
<name>A0ABQ6HR93_9MICO</name>
<dbReference type="InterPro" id="IPR005471">
    <property type="entry name" value="Tscrpt_reg_IclR_N"/>
</dbReference>
<gene>
    <name evidence="6" type="ORF">GCM10025862_26980</name>
</gene>
<accession>A0ABQ6HR93</accession>
<dbReference type="InterPro" id="IPR050707">
    <property type="entry name" value="HTH_MetabolicPath_Reg"/>
</dbReference>
<evidence type="ECO:0000256" key="1">
    <source>
        <dbReference type="ARBA" id="ARBA00023015"/>
    </source>
</evidence>
<dbReference type="Proteomes" id="UP001157109">
    <property type="component" value="Unassembled WGS sequence"/>
</dbReference>
<evidence type="ECO:0000256" key="2">
    <source>
        <dbReference type="ARBA" id="ARBA00023125"/>
    </source>
</evidence>
<dbReference type="InterPro" id="IPR029016">
    <property type="entry name" value="GAF-like_dom_sf"/>
</dbReference>
<sequence length="267" mass="28434">MVVTMIDDAVPAGEGTPLVQSVDRALAILETIAASHDDVGVTELAQQMGVHKSTVSRLVATLEARDLVEQQQDRGKYRLGMGILRLAAAANQSLDIVRVARPAMRELSKATGETVNLAVSADLAALYVDQLSGRSTLQSHSWVGQRIPVHATSNGKVLLAWADDPDLVERVLERGLTRYTPRTIVSRAALKREIELTRSRGWACAVDELEEGLTAIAAPVFDADDAVVASISVSGPGFRIDERLEEFAAAAVAAGAQASARLGHRAP</sequence>
<dbReference type="PANTHER" id="PTHR30136">
    <property type="entry name" value="HELIX-TURN-HELIX TRANSCRIPTIONAL REGULATOR, ICLR FAMILY"/>
    <property type="match status" value="1"/>
</dbReference>
<dbReference type="Gene3D" id="3.30.450.40">
    <property type="match status" value="1"/>
</dbReference>
<keyword evidence="3" id="KW-0804">Transcription</keyword>
<evidence type="ECO:0000259" key="5">
    <source>
        <dbReference type="PROSITE" id="PS51078"/>
    </source>
</evidence>
<evidence type="ECO:0000256" key="3">
    <source>
        <dbReference type="ARBA" id="ARBA00023163"/>
    </source>
</evidence>
<dbReference type="EMBL" id="BSUJ01000001">
    <property type="protein sequence ID" value="GMA20677.1"/>
    <property type="molecule type" value="Genomic_DNA"/>
</dbReference>
<feature type="domain" description="HTH iclR-type" evidence="4">
    <location>
        <begin position="19"/>
        <end position="81"/>
    </location>
</feature>
<organism evidence="6 7">
    <name type="scientific">Arsenicicoccus piscis</name>
    <dbReference type="NCBI Taxonomy" id="673954"/>
    <lineage>
        <taxon>Bacteria</taxon>
        <taxon>Bacillati</taxon>
        <taxon>Actinomycetota</taxon>
        <taxon>Actinomycetes</taxon>
        <taxon>Micrococcales</taxon>
        <taxon>Intrasporangiaceae</taxon>
        <taxon>Arsenicicoccus</taxon>
    </lineage>
</organism>
<dbReference type="InterPro" id="IPR014757">
    <property type="entry name" value="Tscrpt_reg_IclR_C"/>
</dbReference>
<evidence type="ECO:0000313" key="6">
    <source>
        <dbReference type="EMBL" id="GMA20677.1"/>
    </source>
</evidence>
<evidence type="ECO:0000313" key="7">
    <source>
        <dbReference type="Proteomes" id="UP001157109"/>
    </source>
</evidence>
<dbReference type="InterPro" id="IPR036390">
    <property type="entry name" value="WH_DNA-bd_sf"/>
</dbReference>
<protein>
    <submittedName>
        <fullName evidence="6">IclR family transcriptional regulator</fullName>
    </submittedName>
</protein>
<dbReference type="InterPro" id="IPR036388">
    <property type="entry name" value="WH-like_DNA-bd_sf"/>
</dbReference>
<proteinExistence type="predicted"/>
<dbReference type="SUPFAM" id="SSF46785">
    <property type="entry name" value="Winged helix' DNA-binding domain"/>
    <property type="match status" value="1"/>
</dbReference>
<dbReference type="PROSITE" id="PS51078">
    <property type="entry name" value="ICLR_ED"/>
    <property type="match status" value="1"/>
</dbReference>
<dbReference type="SUPFAM" id="SSF55781">
    <property type="entry name" value="GAF domain-like"/>
    <property type="match status" value="1"/>
</dbReference>
<dbReference type="SMART" id="SM00346">
    <property type="entry name" value="HTH_ICLR"/>
    <property type="match status" value="1"/>
</dbReference>
<keyword evidence="7" id="KW-1185">Reference proteome</keyword>
<dbReference type="PANTHER" id="PTHR30136:SF24">
    <property type="entry name" value="HTH-TYPE TRANSCRIPTIONAL REPRESSOR ALLR"/>
    <property type="match status" value="1"/>
</dbReference>
<keyword evidence="2" id="KW-0238">DNA-binding</keyword>
<comment type="caution">
    <text evidence="6">The sequence shown here is derived from an EMBL/GenBank/DDBJ whole genome shotgun (WGS) entry which is preliminary data.</text>
</comment>
<evidence type="ECO:0000259" key="4">
    <source>
        <dbReference type="PROSITE" id="PS51077"/>
    </source>
</evidence>
<dbReference type="Pfam" id="PF01614">
    <property type="entry name" value="IclR_C"/>
    <property type="match status" value="1"/>
</dbReference>
<keyword evidence="1" id="KW-0805">Transcription regulation</keyword>
<reference evidence="7" key="1">
    <citation type="journal article" date="2019" name="Int. J. Syst. Evol. Microbiol.">
        <title>The Global Catalogue of Microorganisms (GCM) 10K type strain sequencing project: providing services to taxonomists for standard genome sequencing and annotation.</title>
        <authorList>
            <consortium name="The Broad Institute Genomics Platform"/>
            <consortium name="The Broad Institute Genome Sequencing Center for Infectious Disease"/>
            <person name="Wu L."/>
            <person name="Ma J."/>
        </authorList>
    </citation>
    <scope>NUCLEOTIDE SEQUENCE [LARGE SCALE GENOMIC DNA]</scope>
    <source>
        <strain evidence="7">NBRC 105830</strain>
    </source>
</reference>
<dbReference type="Gene3D" id="1.10.10.10">
    <property type="entry name" value="Winged helix-like DNA-binding domain superfamily/Winged helix DNA-binding domain"/>
    <property type="match status" value="1"/>
</dbReference>
<dbReference type="Pfam" id="PF09339">
    <property type="entry name" value="HTH_IclR"/>
    <property type="match status" value="1"/>
</dbReference>